<proteinExistence type="predicted"/>
<organism evidence="1 2">
    <name type="scientific">Ceraceosorus bombacis</name>
    <dbReference type="NCBI Taxonomy" id="401625"/>
    <lineage>
        <taxon>Eukaryota</taxon>
        <taxon>Fungi</taxon>
        <taxon>Dikarya</taxon>
        <taxon>Basidiomycota</taxon>
        <taxon>Ustilaginomycotina</taxon>
        <taxon>Exobasidiomycetes</taxon>
        <taxon>Ceraceosorales</taxon>
        <taxon>Ceraceosoraceae</taxon>
        <taxon>Ceraceosorus</taxon>
    </lineage>
</organism>
<evidence type="ECO:0000313" key="1">
    <source>
        <dbReference type="EMBL" id="CEH18205.1"/>
    </source>
</evidence>
<keyword evidence="2" id="KW-1185">Reference proteome</keyword>
<protein>
    <submittedName>
        <fullName evidence="1">Uncharacterized protein</fullName>
    </submittedName>
</protein>
<accession>A0A0P1BQQ5</accession>
<reference evidence="1 2" key="1">
    <citation type="submission" date="2014-09" db="EMBL/GenBank/DDBJ databases">
        <authorList>
            <person name="Magalhaes I.L.F."/>
            <person name="Oliveira U."/>
            <person name="Santos F.R."/>
            <person name="Vidigal T.H.D.A."/>
            <person name="Brescovit A.D."/>
            <person name="Santos A.J."/>
        </authorList>
    </citation>
    <scope>NUCLEOTIDE SEQUENCE [LARGE SCALE GENOMIC DNA]</scope>
</reference>
<evidence type="ECO:0000313" key="2">
    <source>
        <dbReference type="Proteomes" id="UP000054845"/>
    </source>
</evidence>
<dbReference type="Proteomes" id="UP000054845">
    <property type="component" value="Unassembled WGS sequence"/>
</dbReference>
<name>A0A0P1BQQ5_9BASI</name>
<sequence>MKGAKRRWADDSPVQDLSVHAVDGHSRISRVIAKTSQQASRLRVHTNVKPDDIARTTFLLTPGGGAIRRALSGVDAANARLSLLMTVTPHNARALHFNDRS</sequence>
<dbReference type="EMBL" id="CCYA01000270">
    <property type="protein sequence ID" value="CEH18205.1"/>
    <property type="molecule type" value="Genomic_DNA"/>
</dbReference>
<dbReference type="AlphaFoldDB" id="A0A0P1BQQ5"/>